<gene>
    <name evidence="1" type="ORF">J2Z19_005287</name>
</gene>
<proteinExistence type="predicted"/>
<dbReference type="Proteomes" id="UP000823773">
    <property type="component" value="Unassembled WGS sequence"/>
</dbReference>
<accession>A0ACC5T349</accession>
<protein>
    <submittedName>
        <fullName evidence="1">Xanthine dehydrogenase accessory factor</fullName>
    </submittedName>
</protein>
<dbReference type="EMBL" id="JAGGJR010000011">
    <property type="protein sequence ID" value="MBP1875551.1"/>
    <property type="molecule type" value="Genomic_DNA"/>
</dbReference>
<reference evidence="1" key="1">
    <citation type="submission" date="2021-03" db="EMBL/GenBank/DDBJ databases">
        <title>Genomic Encyclopedia of Type Strains, Phase IV (KMG-IV): sequencing the most valuable type-strain genomes for metagenomic binning, comparative biology and taxonomic classification.</title>
        <authorList>
            <person name="Goeker M."/>
        </authorList>
    </citation>
    <scope>NUCLEOTIDE SEQUENCE</scope>
    <source>
        <strain evidence="1">DSM 18131</strain>
    </source>
</reference>
<keyword evidence="2" id="KW-1185">Reference proteome</keyword>
<evidence type="ECO:0000313" key="2">
    <source>
        <dbReference type="Proteomes" id="UP000823773"/>
    </source>
</evidence>
<organism evidence="1 2">
    <name type="scientific">Ensifer adhaerens</name>
    <name type="common">Sinorhizobium morelense</name>
    <dbReference type="NCBI Taxonomy" id="106592"/>
    <lineage>
        <taxon>Bacteria</taxon>
        <taxon>Pseudomonadati</taxon>
        <taxon>Pseudomonadota</taxon>
        <taxon>Alphaproteobacteria</taxon>
        <taxon>Hyphomicrobiales</taxon>
        <taxon>Rhizobiaceae</taxon>
        <taxon>Sinorhizobium/Ensifer group</taxon>
        <taxon>Ensifer</taxon>
    </lineage>
</organism>
<comment type="caution">
    <text evidence="1">The sequence shown here is derived from an EMBL/GenBank/DDBJ whole genome shotgun (WGS) entry which is preliminary data.</text>
</comment>
<evidence type="ECO:0000313" key="1">
    <source>
        <dbReference type="EMBL" id="MBP1875551.1"/>
    </source>
</evidence>
<name>A0ACC5T349_ENSAD</name>
<sequence length="325" mass="35060">MRSFKVAVPVREGVEMASERVVPEGVEPVVAIATDKPANILRYAYDSLLAGIPVALVTLVDIHGGTARSLGAHMAVRADGRYCGFVSGGCTENAVAAEALEALSLGRDRFLKLGEGSPFFDIVLPCGGGINLSIHILRDADPVRQVLFHLASRRPATLRYLPGSQTIEFEGPTESETGWQDDVFLTSYQPPTRLILCGRSIELTTTVQVAQAAGYEVLQIDQPMNSIDFASRIDEYSAVALLFHDLDRELPLLQGALTSKPFYIGALGSRRTHEKRSAALRRIGFGETDIAKIKAPIGVFDKARDASSIALSVLADIAAARLRTQ</sequence>